<name>A0A544VT59_9MYCO</name>
<gene>
    <name evidence="2" type="ORF">D8S82_28465</name>
</gene>
<feature type="region of interest" description="Disordered" evidence="1">
    <location>
        <begin position="72"/>
        <end position="92"/>
    </location>
</feature>
<sequence>MGEVGLNAAEVRALAQRVLDGADALDDVGWPVDTGEDLAGSAIAATVWTIGLEDRVADVAAAMRAWAAATSSATASLKHADERHAGRLEAPR</sequence>
<organism evidence="2 3">
    <name type="scientific">Mycolicibacterium hodleri</name>
    <dbReference type="NCBI Taxonomy" id="49897"/>
    <lineage>
        <taxon>Bacteria</taxon>
        <taxon>Bacillati</taxon>
        <taxon>Actinomycetota</taxon>
        <taxon>Actinomycetes</taxon>
        <taxon>Mycobacteriales</taxon>
        <taxon>Mycobacteriaceae</taxon>
        <taxon>Mycolicibacterium</taxon>
    </lineage>
</organism>
<dbReference type="RefSeq" id="WP_142555305.1">
    <property type="nucleotide sequence ID" value="NZ_VIFX01000050.1"/>
</dbReference>
<accession>A0A544VT59</accession>
<reference evidence="2 3" key="1">
    <citation type="submission" date="2018-10" db="EMBL/GenBank/DDBJ databases">
        <title>Draft genome of Mycobacterium hodleri strain B.</title>
        <authorList>
            <person name="Amande T.J."/>
            <person name="Mcgenity T.J."/>
        </authorList>
    </citation>
    <scope>NUCLEOTIDE SEQUENCE [LARGE SCALE GENOMIC DNA]</scope>
    <source>
        <strain evidence="2 3">B</strain>
    </source>
</reference>
<comment type="caution">
    <text evidence="2">The sequence shown here is derived from an EMBL/GenBank/DDBJ whole genome shotgun (WGS) entry which is preliminary data.</text>
</comment>
<dbReference type="EMBL" id="VIFX01000050">
    <property type="protein sequence ID" value="TQR83173.1"/>
    <property type="molecule type" value="Genomic_DNA"/>
</dbReference>
<protein>
    <submittedName>
        <fullName evidence="2">Uncharacterized protein</fullName>
    </submittedName>
</protein>
<evidence type="ECO:0000256" key="1">
    <source>
        <dbReference type="SAM" id="MobiDB-lite"/>
    </source>
</evidence>
<dbReference type="Proteomes" id="UP000315759">
    <property type="component" value="Unassembled WGS sequence"/>
</dbReference>
<dbReference type="Pfam" id="PF23721">
    <property type="entry name" value="DUF7162"/>
    <property type="match status" value="1"/>
</dbReference>
<evidence type="ECO:0000313" key="3">
    <source>
        <dbReference type="Proteomes" id="UP000315759"/>
    </source>
</evidence>
<proteinExistence type="predicted"/>
<dbReference type="AlphaFoldDB" id="A0A544VT59"/>
<evidence type="ECO:0000313" key="2">
    <source>
        <dbReference type="EMBL" id="TQR83173.1"/>
    </source>
</evidence>
<dbReference type="InterPro" id="IPR055586">
    <property type="entry name" value="DUF7162"/>
</dbReference>
<feature type="compositionally biased region" description="Basic and acidic residues" evidence="1">
    <location>
        <begin position="78"/>
        <end position="92"/>
    </location>
</feature>
<keyword evidence="3" id="KW-1185">Reference proteome</keyword>